<accession>A0A937AC53</accession>
<keyword evidence="1" id="KW-1133">Transmembrane helix</keyword>
<evidence type="ECO:0000313" key="2">
    <source>
        <dbReference type="EMBL" id="MBL0849030.1"/>
    </source>
</evidence>
<evidence type="ECO:0008006" key="4">
    <source>
        <dbReference type="Google" id="ProtNLM"/>
    </source>
</evidence>
<name>A0A937AC53_9HYPH</name>
<keyword evidence="1" id="KW-0812">Transmembrane</keyword>
<sequence length="125" mass="14469">MPKTIDLAMLIILIIAIVATYSIKHQSAVRREKMRVLENAIAVENDSIDLLKAQWALLVQPSRIKNLSSLYQAELQLQPTDPVNLISFDDLLRLKWRLDSRKEHLFQTKKGRLKSINIKKHSKNK</sequence>
<organism evidence="2 3">
    <name type="scientific">Candidatus Liberibacter ctenarytainae</name>
    <dbReference type="NCBI Taxonomy" id="2020335"/>
    <lineage>
        <taxon>Bacteria</taxon>
        <taxon>Pseudomonadati</taxon>
        <taxon>Pseudomonadota</taxon>
        <taxon>Alphaproteobacteria</taxon>
        <taxon>Hyphomicrobiales</taxon>
        <taxon>Rhizobiaceae</taxon>
        <taxon>Liberibacter</taxon>
    </lineage>
</organism>
<keyword evidence="1" id="KW-0472">Membrane</keyword>
<reference evidence="2" key="1">
    <citation type="submission" date="2019-02" db="EMBL/GenBank/DDBJ databases">
        <title>A novel Candidatus Liberibacter species associated with the New Zealand native fuchsia psyllid, Ctenarytaina fuchsiae.</title>
        <authorList>
            <person name="Thompson S.M."/>
            <person name="Jorgensen N."/>
            <person name="David C."/>
            <person name="Bulman S.R."/>
            <person name="Smith G.R."/>
        </authorList>
    </citation>
    <scope>NUCLEOTIDE SEQUENCE</scope>
    <source>
        <strain evidence="2">Oxford</strain>
    </source>
</reference>
<dbReference type="Proteomes" id="UP000736856">
    <property type="component" value="Unassembled WGS sequence"/>
</dbReference>
<feature type="transmembrane region" description="Helical" evidence="1">
    <location>
        <begin position="6"/>
        <end position="23"/>
    </location>
</feature>
<evidence type="ECO:0000313" key="3">
    <source>
        <dbReference type="Proteomes" id="UP000736856"/>
    </source>
</evidence>
<dbReference type="EMBL" id="SEOL01000004">
    <property type="protein sequence ID" value="MBL0849030.1"/>
    <property type="molecule type" value="Genomic_DNA"/>
</dbReference>
<evidence type="ECO:0000256" key="1">
    <source>
        <dbReference type="SAM" id="Phobius"/>
    </source>
</evidence>
<comment type="caution">
    <text evidence="2">The sequence shown here is derived from an EMBL/GenBank/DDBJ whole genome shotgun (WGS) entry which is preliminary data.</text>
</comment>
<dbReference type="AlphaFoldDB" id="A0A937AC53"/>
<proteinExistence type="predicted"/>
<gene>
    <name evidence="2" type="ORF">EU981_02960</name>
</gene>
<protein>
    <recommendedName>
        <fullName evidence="4">Cell division protein FtsL</fullName>
    </recommendedName>
</protein>